<name>A0A3M7RVN8_BRAPC</name>
<keyword evidence="2" id="KW-1185">Reference proteome</keyword>
<dbReference type="EMBL" id="REGN01002515">
    <property type="protein sequence ID" value="RNA27641.1"/>
    <property type="molecule type" value="Genomic_DNA"/>
</dbReference>
<dbReference type="Proteomes" id="UP000276133">
    <property type="component" value="Unassembled WGS sequence"/>
</dbReference>
<protein>
    <submittedName>
        <fullName evidence="1">Uncharacterized protein</fullName>
    </submittedName>
</protein>
<evidence type="ECO:0000313" key="2">
    <source>
        <dbReference type="Proteomes" id="UP000276133"/>
    </source>
</evidence>
<sequence>MENQWILCWKNPGSRYFSKRSSNGMLDFFQFTSYENLMFIPGVSFTLASLVRFTSTILSSLKPISNFL</sequence>
<reference evidence="1 2" key="1">
    <citation type="journal article" date="2018" name="Sci. Rep.">
        <title>Genomic signatures of local adaptation to the degree of environmental predictability in rotifers.</title>
        <authorList>
            <person name="Franch-Gras L."/>
            <person name="Hahn C."/>
            <person name="Garcia-Roger E.M."/>
            <person name="Carmona M.J."/>
            <person name="Serra M."/>
            <person name="Gomez A."/>
        </authorList>
    </citation>
    <scope>NUCLEOTIDE SEQUENCE [LARGE SCALE GENOMIC DNA]</scope>
    <source>
        <strain evidence="1">HYR1</strain>
    </source>
</reference>
<accession>A0A3M7RVN8</accession>
<dbReference type="AlphaFoldDB" id="A0A3M7RVN8"/>
<evidence type="ECO:0000313" key="1">
    <source>
        <dbReference type="EMBL" id="RNA27641.1"/>
    </source>
</evidence>
<proteinExistence type="predicted"/>
<gene>
    <name evidence="1" type="ORF">BpHYR1_014778</name>
</gene>
<comment type="caution">
    <text evidence="1">The sequence shown here is derived from an EMBL/GenBank/DDBJ whole genome shotgun (WGS) entry which is preliminary data.</text>
</comment>
<organism evidence="1 2">
    <name type="scientific">Brachionus plicatilis</name>
    <name type="common">Marine rotifer</name>
    <name type="synonym">Brachionus muelleri</name>
    <dbReference type="NCBI Taxonomy" id="10195"/>
    <lineage>
        <taxon>Eukaryota</taxon>
        <taxon>Metazoa</taxon>
        <taxon>Spiralia</taxon>
        <taxon>Gnathifera</taxon>
        <taxon>Rotifera</taxon>
        <taxon>Eurotatoria</taxon>
        <taxon>Monogononta</taxon>
        <taxon>Pseudotrocha</taxon>
        <taxon>Ploima</taxon>
        <taxon>Brachionidae</taxon>
        <taxon>Brachionus</taxon>
    </lineage>
</organism>